<keyword evidence="2" id="KW-0472">Membrane</keyword>
<dbReference type="EMBL" id="JAMYWD010000001">
    <property type="protein sequence ID" value="KAJ4981596.1"/>
    <property type="molecule type" value="Genomic_DNA"/>
</dbReference>
<evidence type="ECO:0000313" key="3">
    <source>
        <dbReference type="EMBL" id="KAJ4981596.1"/>
    </source>
</evidence>
<feature type="transmembrane region" description="Helical" evidence="2">
    <location>
        <begin position="46"/>
        <end position="72"/>
    </location>
</feature>
<feature type="transmembrane region" description="Helical" evidence="2">
    <location>
        <begin position="79"/>
        <end position="99"/>
    </location>
</feature>
<proteinExistence type="predicted"/>
<organism evidence="3 4">
    <name type="scientific">Protea cynaroides</name>
    <dbReference type="NCBI Taxonomy" id="273540"/>
    <lineage>
        <taxon>Eukaryota</taxon>
        <taxon>Viridiplantae</taxon>
        <taxon>Streptophyta</taxon>
        <taxon>Embryophyta</taxon>
        <taxon>Tracheophyta</taxon>
        <taxon>Spermatophyta</taxon>
        <taxon>Magnoliopsida</taxon>
        <taxon>Proteales</taxon>
        <taxon>Proteaceae</taxon>
        <taxon>Protea</taxon>
    </lineage>
</organism>
<feature type="transmembrane region" description="Helical" evidence="2">
    <location>
        <begin position="243"/>
        <end position="271"/>
    </location>
</feature>
<feature type="compositionally biased region" description="Basic and acidic residues" evidence="1">
    <location>
        <begin position="575"/>
        <end position="584"/>
    </location>
</feature>
<dbReference type="GO" id="GO:0010228">
    <property type="term" value="P:vegetative to reproductive phase transition of meristem"/>
    <property type="evidence" value="ECO:0007669"/>
    <property type="project" value="TreeGrafter"/>
</dbReference>
<dbReference type="AlphaFoldDB" id="A0A9Q0L3G7"/>
<keyword evidence="2" id="KW-1133">Transmembrane helix</keyword>
<reference evidence="3" key="1">
    <citation type="journal article" date="2023" name="Plant J.">
        <title>The genome of the king protea, Protea cynaroides.</title>
        <authorList>
            <person name="Chang J."/>
            <person name="Duong T.A."/>
            <person name="Schoeman C."/>
            <person name="Ma X."/>
            <person name="Roodt D."/>
            <person name="Barker N."/>
            <person name="Li Z."/>
            <person name="Van de Peer Y."/>
            <person name="Mizrachi E."/>
        </authorList>
    </citation>
    <scope>NUCLEOTIDE SEQUENCE</scope>
    <source>
        <tissue evidence="3">Young leaves</tissue>
    </source>
</reference>
<feature type="transmembrane region" description="Helical" evidence="2">
    <location>
        <begin position="20"/>
        <end position="40"/>
    </location>
</feature>
<evidence type="ECO:0000256" key="2">
    <source>
        <dbReference type="SAM" id="Phobius"/>
    </source>
</evidence>
<dbReference type="OrthoDB" id="1932537at2759"/>
<dbReference type="Proteomes" id="UP001141806">
    <property type="component" value="Unassembled WGS sequence"/>
</dbReference>
<evidence type="ECO:0000256" key="1">
    <source>
        <dbReference type="SAM" id="MobiDB-lite"/>
    </source>
</evidence>
<evidence type="ECO:0000313" key="4">
    <source>
        <dbReference type="Proteomes" id="UP001141806"/>
    </source>
</evidence>
<protein>
    <recommendedName>
        <fullName evidence="5">Steroid nuclear receptor ligand-binding</fullName>
    </recommendedName>
</protein>
<feature type="transmembrane region" description="Helical" evidence="2">
    <location>
        <begin position="283"/>
        <end position="301"/>
    </location>
</feature>
<accession>A0A9Q0L3G7</accession>
<feature type="region of interest" description="Disordered" evidence="1">
    <location>
        <begin position="567"/>
        <end position="593"/>
    </location>
</feature>
<feature type="transmembrane region" description="Helical" evidence="2">
    <location>
        <begin position="105"/>
        <end position="124"/>
    </location>
</feature>
<gene>
    <name evidence="3" type="ORF">NE237_032433</name>
</gene>
<name>A0A9Q0L3G7_9MAGN</name>
<comment type="caution">
    <text evidence="3">The sequence shown here is derived from an EMBL/GenBank/DDBJ whole genome shotgun (WGS) entry which is preliminary data.</text>
</comment>
<dbReference type="InterPro" id="IPR040229">
    <property type="entry name" value="At3g27390-like"/>
</dbReference>
<sequence length="593" mass="67081">MLTQQLVSWKEPMQKLRSFIYFLPLFLLLFILGLLKAAIVGPVVTVIILIGNSAVIIGLWPAHVFWTYYCVVKTKRLGLVLKILVLLSLPEPLVLWPIFGIVGSLLVGVGYGCFAPLIATFEAAGNQVENKFLHCVVDGFWSTIKGSCTVVRDFTDFCFHSYFSFMDELTEEVPEDENPMNIKLSKLPPCLLVSLLAVPVDVLLVTAVALWKSPYMLFRGWKRLLEDLIGREGPFLETACVPFAGLAIILWPIAVVGAVICSFLCSFFLAFYSGIVVYQENSIRMGIAFIISVVSLFDEYTNDLLYLREGSCLPRPKYRKKMKLSSDILEARKSIDNDGNDPNNGRTCPLGSKLVSERTRTLKEAIQELKPIQVWDWLFQSCEADGRILLHDGLLTRTDIEESIVNGNCKKLHIKLPAWSILQCLLISAKSNSSGLLISDELELTRFNWPEDKVLEWFIGPLMTMKEQIKGLQLNENEESCLRGLIMSCNNERPEDWNETEFPSDDNVRRAQLQAIFRRLQGIVAAMSRMPTFRRRIMGLIKVLYIEAMRIDALRSADSRILRQEASSNNSINSVEKKDKDARGKAYNNEDIV</sequence>
<keyword evidence="2" id="KW-0812">Transmembrane</keyword>
<dbReference type="PANTHER" id="PTHR31133:SF2">
    <property type="entry name" value="EXPRESSED PROTEIN"/>
    <property type="match status" value="1"/>
</dbReference>
<keyword evidence="4" id="KW-1185">Reference proteome</keyword>
<dbReference type="PANTHER" id="PTHR31133">
    <property type="entry name" value="MEMBRANE PROTEIN"/>
    <property type="match status" value="1"/>
</dbReference>
<evidence type="ECO:0008006" key="5">
    <source>
        <dbReference type="Google" id="ProtNLM"/>
    </source>
</evidence>
<feature type="transmembrane region" description="Helical" evidence="2">
    <location>
        <begin position="190"/>
        <end position="211"/>
    </location>
</feature>